<reference evidence="2" key="1">
    <citation type="submission" date="2019-03" db="EMBL/GenBank/DDBJ databases">
        <title>Flavobacterium sp.</title>
        <authorList>
            <person name="Kim H."/>
        </authorList>
    </citation>
    <scope>NUCLEOTIDE SEQUENCE [LARGE SCALE GENOMIC DNA]</scope>
    <source>
        <strain evidence="2">GS13</strain>
    </source>
</reference>
<sequence length="100" mass="11580">MKSLNYITIINTINELSKVEKIEISNKLLDILNNNELPKAENHNRKNDLTTSFFKIELDDEVIEEIFDLLINLEVASLTESGESSEMTNFYVDLLDKWSN</sequence>
<accession>A0A4P6YBC7</accession>
<keyword evidence="2" id="KW-1185">Reference proteome</keyword>
<dbReference type="RefSeq" id="WP_133275603.1">
    <property type="nucleotide sequence ID" value="NZ_CP037933.1"/>
</dbReference>
<dbReference type="Proteomes" id="UP000291124">
    <property type="component" value="Chromosome"/>
</dbReference>
<proteinExistence type="predicted"/>
<protein>
    <submittedName>
        <fullName evidence="1">Uncharacterized protein</fullName>
    </submittedName>
</protein>
<organism evidence="1 2">
    <name type="scientific">Flavobacterium nackdongense</name>
    <dbReference type="NCBI Taxonomy" id="2547394"/>
    <lineage>
        <taxon>Bacteria</taxon>
        <taxon>Pseudomonadati</taxon>
        <taxon>Bacteroidota</taxon>
        <taxon>Flavobacteriia</taxon>
        <taxon>Flavobacteriales</taxon>
        <taxon>Flavobacteriaceae</taxon>
        <taxon>Flavobacterium</taxon>
    </lineage>
</organism>
<dbReference type="EMBL" id="CP037933">
    <property type="protein sequence ID" value="QBN18074.1"/>
    <property type="molecule type" value="Genomic_DNA"/>
</dbReference>
<gene>
    <name evidence="1" type="ORF">E1750_04405</name>
</gene>
<dbReference type="KEGG" id="fnk:E1750_04405"/>
<dbReference type="OrthoDB" id="1374812at2"/>
<dbReference type="AlphaFoldDB" id="A0A4P6YBC7"/>
<evidence type="ECO:0000313" key="1">
    <source>
        <dbReference type="EMBL" id="QBN18074.1"/>
    </source>
</evidence>
<name>A0A4P6YBC7_9FLAO</name>
<evidence type="ECO:0000313" key="2">
    <source>
        <dbReference type="Proteomes" id="UP000291124"/>
    </source>
</evidence>